<evidence type="ECO:0000313" key="1">
    <source>
        <dbReference type="EMBL" id="KAF8871985.1"/>
    </source>
</evidence>
<gene>
    <name evidence="1" type="ORF">CPB84DRAFT_1800260</name>
</gene>
<comment type="caution">
    <text evidence="1">The sequence shown here is derived from an EMBL/GenBank/DDBJ whole genome shotgun (WGS) entry which is preliminary data.</text>
</comment>
<protein>
    <submittedName>
        <fullName evidence="1">Uncharacterized protein</fullName>
    </submittedName>
</protein>
<keyword evidence="2" id="KW-1185">Reference proteome</keyword>
<dbReference type="EMBL" id="JADNYJ010000285">
    <property type="protein sequence ID" value="KAF8871985.1"/>
    <property type="molecule type" value="Genomic_DNA"/>
</dbReference>
<proteinExistence type="predicted"/>
<dbReference type="AlphaFoldDB" id="A0A9P5N916"/>
<name>A0A9P5N916_GYMJU</name>
<dbReference type="Proteomes" id="UP000724874">
    <property type="component" value="Unassembled WGS sequence"/>
</dbReference>
<reference evidence="1" key="1">
    <citation type="submission" date="2020-11" db="EMBL/GenBank/DDBJ databases">
        <authorList>
            <consortium name="DOE Joint Genome Institute"/>
            <person name="Ahrendt S."/>
            <person name="Riley R."/>
            <person name="Andreopoulos W."/>
            <person name="LaButti K."/>
            <person name="Pangilinan J."/>
            <person name="Ruiz-duenas F.J."/>
            <person name="Barrasa J.M."/>
            <person name="Sanchez-Garcia M."/>
            <person name="Camarero S."/>
            <person name="Miyauchi S."/>
            <person name="Serrano A."/>
            <person name="Linde D."/>
            <person name="Babiker R."/>
            <person name="Drula E."/>
            <person name="Ayuso-Fernandez I."/>
            <person name="Pacheco R."/>
            <person name="Padilla G."/>
            <person name="Ferreira P."/>
            <person name="Barriuso J."/>
            <person name="Kellner H."/>
            <person name="Castanera R."/>
            <person name="Alfaro M."/>
            <person name="Ramirez L."/>
            <person name="Pisabarro A.G."/>
            <person name="Kuo A."/>
            <person name="Tritt A."/>
            <person name="Lipzen A."/>
            <person name="He G."/>
            <person name="Yan M."/>
            <person name="Ng V."/>
            <person name="Cullen D."/>
            <person name="Martin F."/>
            <person name="Rosso M.-N."/>
            <person name="Henrissat B."/>
            <person name="Hibbett D."/>
            <person name="Martinez A.T."/>
            <person name="Grigoriev I.V."/>
        </authorList>
    </citation>
    <scope>NUCLEOTIDE SEQUENCE</scope>
    <source>
        <strain evidence="1">AH 44721</strain>
    </source>
</reference>
<organism evidence="1 2">
    <name type="scientific">Gymnopilus junonius</name>
    <name type="common">Spectacular rustgill mushroom</name>
    <name type="synonym">Gymnopilus spectabilis subsp. junonius</name>
    <dbReference type="NCBI Taxonomy" id="109634"/>
    <lineage>
        <taxon>Eukaryota</taxon>
        <taxon>Fungi</taxon>
        <taxon>Dikarya</taxon>
        <taxon>Basidiomycota</taxon>
        <taxon>Agaricomycotina</taxon>
        <taxon>Agaricomycetes</taxon>
        <taxon>Agaricomycetidae</taxon>
        <taxon>Agaricales</taxon>
        <taxon>Agaricineae</taxon>
        <taxon>Hymenogastraceae</taxon>
        <taxon>Gymnopilus</taxon>
    </lineage>
</organism>
<accession>A0A9P5N916</accession>
<sequence length="220" mass="24655">MDHILNADIFDYILGGCSKSSLKKYLPVNVSLVSSHLRLFAMPHLLRPVSLDRNPEQIFGFLEFIINNSHRNIDNEIIDPGRYVLAFEIPCHSTAVGIQDDDDHYHFVPAIPGPYTISAWAHLLTLRSLVIQAEIESICLHFAATLLARRPQLTDIDLWWIGSGSTASNLFGQVMHMKAGTIRLRKVKYYVEGGINKLALHKGEGFGSVLFCFQKIPGRG</sequence>
<evidence type="ECO:0000313" key="2">
    <source>
        <dbReference type="Proteomes" id="UP000724874"/>
    </source>
</evidence>
<dbReference type="OrthoDB" id="3044761at2759"/>